<dbReference type="AlphaFoldDB" id="A0A2J6X5E0"/>
<organism evidence="1 2">
    <name type="scientific">Caldisericum exile</name>
    <dbReference type="NCBI Taxonomy" id="693075"/>
    <lineage>
        <taxon>Bacteria</taxon>
        <taxon>Pseudomonadati</taxon>
        <taxon>Caldisericota/Cryosericota group</taxon>
        <taxon>Caldisericota</taxon>
        <taxon>Caldisericia</taxon>
        <taxon>Caldisericales</taxon>
        <taxon>Caldisericaceae</taxon>
        <taxon>Caldisericum</taxon>
    </lineage>
</organism>
<evidence type="ECO:0000313" key="1">
    <source>
        <dbReference type="EMBL" id="PMP81799.1"/>
    </source>
</evidence>
<name>A0A2J6X5E0_9BACT</name>
<proteinExistence type="predicted"/>
<gene>
    <name evidence="1" type="ORF">C0175_04765</name>
</gene>
<protein>
    <submittedName>
        <fullName evidence="1">Uncharacterized protein</fullName>
    </submittedName>
</protein>
<reference evidence="1 2" key="1">
    <citation type="submission" date="2018-01" db="EMBL/GenBank/DDBJ databases">
        <title>Metagenomic assembled genomes from two thermal pools in the Uzon Caldera, Kamchatka, Russia.</title>
        <authorList>
            <person name="Wilkins L."/>
            <person name="Ettinger C."/>
        </authorList>
    </citation>
    <scope>NUCLEOTIDE SEQUENCE [LARGE SCALE GENOMIC DNA]</scope>
    <source>
        <strain evidence="1">ARK-10</strain>
    </source>
</reference>
<comment type="caution">
    <text evidence="1">The sequence shown here is derived from an EMBL/GenBank/DDBJ whole genome shotgun (WGS) entry which is preliminary data.</text>
</comment>
<sequence length="140" mass="16623">MSMIEGKNQDEKLGPAGFGRFMHDLYEHAFFEIESRRNMESFFFPNIFFLYTILKAYIDSLIEEDPKNPYNQSLKKDIDSIDEKFGPLFKRENMRLENTEAMFILDIFSRILRRIGILKTGNSEEEDDLQCLKMEEDLKT</sequence>
<dbReference type="Proteomes" id="UP000236910">
    <property type="component" value="Unassembled WGS sequence"/>
</dbReference>
<evidence type="ECO:0000313" key="2">
    <source>
        <dbReference type="Proteomes" id="UP000236910"/>
    </source>
</evidence>
<accession>A0A2J6X5E0</accession>
<dbReference type="EMBL" id="PNIX01000281">
    <property type="protein sequence ID" value="PMP81799.1"/>
    <property type="molecule type" value="Genomic_DNA"/>
</dbReference>